<keyword evidence="2" id="KW-0732">Signal</keyword>
<proteinExistence type="predicted"/>
<sequence length="313" mass="32849">MKKQVVAIAAIAGLALGAAIAQGADSRGAGIVGSVHDLSGNAGFGGAGSTYGVKDPGGRICAFCHSPHHSNENNQNWNGTPVTNLGTNSNVDPDLNADSTKPNQYYVYAPLWSRTDLGKAVGYEPYKSQTFNPETFNGGKAYDPLIGPSRLCLTCHDGSIALDSYYGQTGSANIAASDAFGGPEGGSKNIGIAKGMGLSNDHPIGMKYTDYLNTVDNVTDYELMPTGTKFRDSNNSQATTKSIQSVLYSDPMLPEVKDFVTCASCHDVHNGKAVGNTAPLTNMRGYLLYGAQVNSSFCLTCHDKSNGTVPLTK</sequence>
<reference evidence="3 4" key="1">
    <citation type="submission" date="2021-06" db="EMBL/GenBank/DDBJ databases">
        <title>Gemonas diversity in paddy soil.</title>
        <authorList>
            <person name="Liu G."/>
        </authorList>
    </citation>
    <scope>NUCLEOTIDE SEQUENCE [LARGE SCALE GENOMIC DNA]</scope>
    <source>
        <strain evidence="3 4">RG2</strain>
    </source>
</reference>
<feature type="chain" id="PRO_5046917101" description="Doubled CXXCH motif domain-containing protein" evidence="2">
    <location>
        <begin position="24"/>
        <end position="313"/>
    </location>
</feature>
<evidence type="ECO:0000313" key="4">
    <source>
        <dbReference type="Proteomes" id="UP000683559"/>
    </source>
</evidence>
<gene>
    <name evidence="3" type="ORF">KP001_21760</name>
</gene>
<name>A0ABX8LHN7_9BACT</name>
<accession>A0ABX8LHN7</accession>
<feature type="region of interest" description="Disordered" evidence="1">
    <location>
        <begin position="72"/>
        <end position="94"/>
    </location>
</feature>
<organism evidence="3 4">
    <name type="scientific">Geomonas subterranea</name>
    <dbReference type="NCBI Taxonomy" id="2847989"/>
    <lineage>
        <taxon>Bacteria</taxon>
        <taxon>Pseudomonadati</taxon>
        <taxon>Thermodesulfobacteriota</taxon>
        <taxon>Desulfuromonadia</taxon>
        <taxon>Geobacterales</taxon>
        <taxon>Geobacteraceae</taxon>
        <taxon>Geomonas</taxon>
    </lineage>
</organism>
<dbReference type="RefSeq" id="WP_217287557.1">
    <property type="nucleotide sequence ID" value="NZ_CP077683.1"/>
</dbReference>
<evidence type="ECO:0008006" key="5">
    <source>
        <dbReference type="Google" id="ProtNLM"/>
    </source>
</evidence>
<evidence type="ECO:0000256" key="2">
    <source>
        <dbReference type="SAM" id="SignalP"/>
    </source>
</evidence>
<keyword evidence="4" id="KW-1185">Reference proteome</keyword>
<evidence type="ECO:0000313" key="3">
    <source>
        <dbReference type="EMBL" id="QXE90964.1"/>
    </source>
</evidence>
<dbReference type="EMBL" id="CP077683">
    <property type="protein sequence ID" value="QXE90964.1"/>
    <property type="molecule type" value="Genomic_DNA"/>
</dbReference>
<feature type="signal peptide" evidence="2">
    <location>
        <begin position="1"/>
        <end position="23"/>
    </location>
</feature>
<protein>
    <recommendedName>
        <fullName evidence="5">Doubled CXXCH motif domain-containing protein</fullName>
    </recommendedName>
</protein>
<dbReference type="Proteomes" id="UP000683559">
    <property type="component" value="Chromosome"/>
</dbReference>
<evidence type="ECO:0000256" key="1">
    <source>
        <dbReference type="SAM" id="MobiDB-lite"/>
    </source>
</evidence>